<sequence>MALTSMTGFGRGELESQGRVWSAEVRSVNNRYLDLKMKLPKSYGPLEDRIRKKVAVRYLRGRVDLYLSVAGDFSELQQVKINMTLARGYENALSELAKEFQLPGDLTVRDLASLPEVIVRDQQQEDLEEIWPLVENVVDEALGKCDLMRQQEGAALGDDLLQRLRRFSEVVTVIEGRIPEIVQQRKTVLEERLQKLLGGVQLDPARLAQEVAVMADKSDVTEEIVRLRCHIEQFTQFLGESGGVGRKLDFLIQEFLREVNTLASKISDAAIAHLAVDLKSELEKMREQVQNIE</sequence>
<dbReference type="InterPro" id="IPR013551">
    <property type="entry name" value="YicC-like_C"/>
</dbReference>
<evidence type="ECO:0000256" key="3">
    <source>
        <dbReference type="ARBA" id="ARBA00022759"/>
    </source>
</evidence>
<dbReference type="Proteomes" id="UP000199073">
    <property type="component" value="Unassembled WGS sequence"/>
</dbReference>
<name>A0A1H0TIJ4_9BACT</name>
<keyword evidence="9" id="KW-1185">Reference proteome</keyword>
<feature type="domain" description="Endoribonuclease YicC-like C-terminal" evidence="7">
    <location>
        <begin position="174"/>
        <end position="293"/>
    </location>
</feature>
<evidence type="ECO:0000259" key="7">
    <source>
        <dbReference type="Pfam" id="PF08340"/>
    </source>
</evidence>
<dbReference type="PANTHER" id="PTHR30636:SF3">
    <property type="entry name" value="UPF0701 PROTEIN YICC"/>
    <property type="match status" value="1"/>
</dbReference>
<dbReference type="GO" id="GO:0016787">
    <property type="term" value="F:hydrolase activity"/>
    <property type="evidence" value="ECO:0007669"/>
    <property type="project" value="UniProtKB-KW"/>
</dbReference>
<evidence type="ECO:0000259" key="6">
    <source>
        <dbReference type="Pfam" id="PF03755"/>
    </source>
</evidence>
<dbReference type="Pfam" id="PF08340">
    <property type="entry name" value="YicC-like_C"/>
    <property type="match status" value="1"/>
</dbReference>
<evidence type="ECO:0000256" key="5">
    <source>
        <dbReference type="ARBA" id="ARBA00035648"/>
    </source>
</evidence>
<dbReference type="Pfam" id="PF03755">
    <property type="entry name" value="YicC-like_N"/>
    <property type="match status" value="1"/>
</dbReference>
<dbReference type="PANTHER" id="PTHR30636">
    <property type="entry name" value="UPF0701 PROTEIN YICC"/>
    <property type="match status" value="1"/>
</dbReference>
<protein>
    <submittedName>
        <fullName evidence="8">TIGR00255 family protein</fullName>
    </submittedName>
</protein>
<comment type="similarity">
    <text evidence="5">Belongs to the YicC/YloC family.</text>
</comment>
<comment type="cofactor">
    <cofactor evidence="1">
        <name>a divalent metal cation</name>
        <dbReference type="ChEBI" id="CHEBI:60240"/>
    </cofactor>
</comment>
<dbReference type="InterPro" id="IPR013527">
    <property type="entry name" value="YicC-like_N"/>
</dbReference>
<keyword evidence="3" id="KW-0255">Endonuclease</keyword>
<evidence type="ECO:0000256" key="1">
    <source>
        <dbReference type="ARBA" id="ARBA00001968"/>
    </source>
</evidence>
<dbReference type="GO" id="GO:0004521">
    <property type="term" value="F:RNA endonuclease activity"/>
    <property type="evidence" value="ECO:0007669"/>
    <property type="project" value="InterPro"/>
</dbReference>
<dbReference type="RefSeq" id="WP_092224432.1">
    <property type="nucleotide sequence ID" value="NZ_FNJI01000024.1"/>
</dbReference>
<organism evidence="8 9">
    <name type="scientific">Desulforhopalus singaporensis</name>
    <dbReference type="NCBI Taxonomy" id="91360"/>
    <lineage>
        <taxon>Bacteria</taxon>
        <taxon>Pseudomonadati</taxon>
        <taxon>Thermodesulfobacteriota</taxon>
        <taxon>Desulfobulbia</taxon>
        <taxon>Desulfobulbales</taxon>
        <taxon>Desulfocapsaceae</taxon>
        <taxon>Desulforhopalus</taxon>
    </lineage>
</organism>
<keyword evidence="2" id="KW-0540">Nuclease</keyword>
<evidence type="ECO:0000313" key="9">
    <source>
        <dbReference type="Proteomes" id="UP000199073"/>
    </source>
</evidence>
<dbReference type="OrthoDB" id="9771229at2"/>
<dbReference type="EMBL" id="FNJI01000024">
    <property type="protein sequence ID" value="SDP53408.1"/>
    <property type="molecule type" value="Genomic_DNA"/>
</dbReference>
<dbReference type="InterPro" id="IPR005229">
    <property type="entry name" value="YicC/YloC-like"/>
</dbReference>
<accession>A0A1H0TIJ4</accession>
<dbReference type="NCBIfam" id="TIGR00255">
    <property type="entry name" value="YicC/YloC family endoribonuclease"/>
    <property type="match status" value="1"/>
</dbReference>
<evidence type="ECO:0000313" key="8">
    <source>
        <dbReference type="EMBL" id="SDP53408.1"/>
    </source>
</evidence>
<keyword evidence="4" id="KW-0378">Hydrolase</keyword>
<evidence type="ECO:0000256" key="4">
    <source>
        <dbReference type="ARBA" id="ARBA00022801"/>
    </source>
</evidence>
<evidence type="ECO:0000256" key="2">
    <source>
        <dbReference type="ARBA" id="ARBA00022722"/>
    </source>
</evidence>
<reference evidence="8 9" key="1">
    <citation type="submission" date="2016-10" db="EMBL/GenBank/DDBJ databases">
        <authorList>
            <person name="de Groot N.N."/>
        </authorList>
    </citation>
    <scope>NUCLEOTIDE SEQUENCE [LARGE SCALE GENOMIC DNA]</scope>
    <source>
        <strain evidence="8 9">DSM 12130</strain>
    </source>
</reference>
<dbReference type="AlphaFoldDB" id="A0A1H0TIJ4"/>
<feature type="domain" description="Endoribonuclease YicC-like N-terminal" evidence="6">
    <location>
        <begin position="4"/>
        <end position="156"/>
    </location>
</feature>
<proteinExistence type="inferred from homology"/>
<gene>
    <name evidence="8" type="ORF">SAMN05660330_03097</name>
</gene>
<dbReference type="STRING" id="91360.SAMN05660330_03097"/>